<keyword evidence="7 9" id="KW-0333">Golgi apparatus</keyword>
<accession>A0A6P8HLZ8</accession>
<proteinExistence type="inferred from homology"/>
<organism evidence="12 13">
    <name type="scientific">Actinia tenebrosa</name>
    <name type="common">Australian red waratah sea anemone</name>
    <dbReference type="NCBI Taxonomy" id="6105"/>
    <lineage>
        <taxon>Eukaryota</taxon>
        <taxon>Metazoa</taxon>
        <taxon>Cnidaria</taxon>
        <taxon>Anthozoa</taxon>
        <taxon>Hexacorallia</taxon>
        <taxon>Actiniaria</taxon>
        <taxon>Actiniidae</taxon>
        <taxon>Actinia</taxon>
    </lineage>
</organism>
<dbReference type="EC" id="2.4.1.244" evidence="9"/>
<comment type="subcellular location">
    <subcellularLocation>
        <location evidence="1 9">Golgi apparatus</location>
        <location evidence="1 9">Golgi stack membrane</location>
        <topology evidence="1 9">Single-pass type II membrane protein</topology>
    </subcellularLocation>
</comment>
<dbReference type="InParanoid" id="A0A6P8HLZ8"/>
<dbReference type="RefSeq" id="XP_031553667.1">
    <property type="nucleotide sequence ID" value="XM_031697807.1"/>
</dbReference>
<feature type="region of interest" description="Disordered" evidence="10">
    <location>
        <begin position="62"/>
        <end position="88"/>
    </location>
</feature>
<name>A0A6P8HLZ8_ACTTE</name>
<protein>
    <recommendedName>
        <fullName evidence="9">Beta-1,4-N-acetylgalactosaminyltransferase</fullName>
        <ecNumber evidence="9">2.4.1.244</ecNumber>
    </recommendedName>
</protein>
<sequence>MGILTRRKLQKLSLIVLAALSLYFTLSIVFHKKYWWQSRDFELYNNFSELFGNTNKSFEDFQEGEDGMKKAEESRERNSGSGLKEELRKSSEDTKILINPNDGLVNVSVNNQTDYLFSDIKSHKNGNIRDEDHLRKIKLVKTNDEIPQENSDVPKGRGLQIHFWRGIALPNLKALCNHPLFPKGPSEISFIAKLEVQRKENYFAQQIFGYLHPSVSGMHTFAVASDDNSEVWLCEEFSKWQDAVKICSVEDKGDDLVWTSAGEFDKYPLQKSKPMYLEKGKKYYLEVLHMQSGANDILQVAWLQPEATNFTIIDYRSTTLVNNGSLKESVRIGSGIFGSEACTGLAEHHHLRTGRTLTIDRPSYVEHKELEDALPVCPYRPGYLNRAGPLPAGQWYFIRKYRVPTYCYPWIVYPKVSGLQFYKDYPLEYKEADSIVKEYMNKVEKKYPGVYKVNNIIKVEKKEDNDKGARYLVEVNVTNHSNKSTCVISEYIYKNLTSKALYYPGNLQWQRQAKIAIIMSIRNQGVWMRHFLDNLEEIYVSTGKKNASLIVFDYESNDIDLDEEMKSRQLPPHMIIRQPGTYSRCQSMNAAVRMVKDPHTIVFTLDLHLEIPNTIFDEVRKHCFEGRSVYSPVIIRLSPGHSPVDPNGFWEQQGYGLIAMYKSDWDRIGGLDEEKFKNKWGGEDWDIMERVVGAGMEYERVREFKMFHFHHSKKGMWTGDEDIKKEKDPFST</sequence>
<evidence type="ECO:0000256" key="4">
    <source>
        <dbReference type="ARBA" id="ARBA00022692"/>
    </source>
</evidence>
<keyword evidence="8 9" id="KW-0472">Membrane</keyword>
<evidence type="ECO:0000256" key="8">
    <source>
        <dbReference type="ARBA" id="ARBA00023136"/>
    </source>
</evidence>
<evidence type="ECO:0000256" key="1">
    <source>
        <dbReference type="ARBA" id="ARBA00004447"/>
    </source>
</evidence>
<dbReference type="Gene3D" id="3.90.550.10">
    <property type="entry name" value="Spore Coat Polysaccharide Biosynthesis Protein SpsA, Chain A"/>
    <property type="match status" value="1"/>
</dbReference>
<evidence type="ECO:0000256" key="9">
    <source>
        <dbReference type="RuleBase" id="RU364016"/>
    </source>
</evidence>
<comment type="catalytic activity">
    <reaction evidence="9">
        <text>an N-acetyl-beta-D-glucosaminyl derivative + UDP-N-acetyl-alpha-D-galactosamine = an N-acetyl-beta-D-galactosaminyl-(1-&gt;4)-N-acetyl-beta-D-glucosaminyl derivative + UDP + H(+)</text>
        <dbReference type="Rhea" id="RHEA:20493"/>
        <dbReference type="ChEBI" id="CHEBI:15378"/>
        <dbReference type="ChEBI" id="CHEBI:58223"/>
        <dbReference type="ChEBI" id="CHEBI:61631"/>
        <dbReference type="ChEBI" id="CHEBI:67138"/>
        <dbReference type="ChEBI" id="CHEBI:138027"/>
        <dbReference type="EC" id="2.4.1.244"/>
    </reaction>
</comment>
<keyword evidence="3 9" id="KW-0808">Transferase</keyword>
<dbReference type="AlphaFoldDB" id="A0A6P8HLZ8"/>
<evidence type="ECO:0000256" key="7">
    <source>
        <dbReference type="ARBA" id="ARBA00023034"/>
    </source>
</evidence>
<dbReference type="InterPro" id="IPR008428">
    <property type="entry name" value="Chond_GalNAc"/>
</dbReference>
<dbReference type="KEGG" id="aten:116290705"/>
<dbReference type="InterPro" id="IPR029044">
    <property type="entry name" value="Nucleotide-diphossugar_trans"/>
</dbReference>
<dbReference type="GO" id="GO:0032580">
    <property type="term" value="C:Golgi cisterna membrane"/>
    <property type="evidence" value="ECO:0007669"/>
    <property type="project" value="UniProtKB-SubCell"/>
</dbReference>
<evidence type="ECO:0000256" key="3">
    <source>
        <dbReference type="ARBA" id="ARBA00022679"/>
    </source>
</evidence>
<dbReference type="SUPFAM" id="SSF53448">
    <property type="entry name" value="Nucleotide-diphospho-sugar transferases"/>
    <property type="match status" value="1"/>
</dbReference>
<dbReference type="GO" id="GO:0033842">
    <property type="term" value="F:N-acetyl-beta-glucosaminyl-derivative 4-beta-N-acetylgalactosaminyltransferase activity"/>
    <property type="evidence" value="ECO:0007669"/>
    <property type="project" value="UniProtKB-EC"/>
</dbReference>
<keyword evidence="5 9" id="KW-0735">Signal-anchor</keyword>
<dbReference type="OrthoDB" id="5953994at2759"/>
<reference evidence="13" key="1">
    <citation type="submission" date="2025-08" db="UniProtKB">
        <authorList>
            <consortium name="RefSeq"/>
        </authorList>
    </citation>
    <scope>IDENTIFICATION</scope>
    <source>
        <tissue evidence="13">Tentacle</tissue>
    </source>
</reference>
<evidence type="ECO:0000313" key="12">
    <source>
        <dbReference type="Proteomes" id="UP000515163"/>
    </source>
</evidence>
<feature type="compositionally biased region" description="Basic and acidic residues" evidence="10">
    <location>
        <begin position="66"/>
        <end position="88"/>
    </location>
</feature>
<dbReference type="InterPro" id="IPR011658">
    <property type="entry name" value="PA14_dom"/>
</dbReference>
<evidence type="ECO:0000313" key="13">
    <source>
        <dbReference type="RefSeq" id="XP_031553667.1"/>
    </source>
</evidence>
<evidence type="ECO:0000259" key="11">
    <source>
        <dbReference type="PROSITE" id="PS51820"/>
    </source>
</evidence>
<dbReference type="Gene3D" id="2.60.120.1560">
    <property type="match status" value="1"/>
</dbReference>
<dbReference type="PROSITE" id="PS51820">
    <property type="entry name" value="PA14"/>
    <property type="match status" value="1"/>
</dbReference>
<comment type="similarity">
    <text evidence="2 9">Belongs to the chondroitin N-acetylgalactosaminyltransferase family.</text>
</comment>
<dbReference type="SUPFAM" id="SSF56988">
    <property type="entry name" value="Anthrax protective antigen"/>
    <property type="match status" value="1"/>
</dbReference>
<keyword evidence="6 9" id="KW-1133">Transmembrane helix</keyword>
<evidence type="ECO:0000256" key="5">
    <source>
        <dbReference type="ARBA" id="ARBA00022968"/>
    </source>
</evidence>
<keyword evidence="12" id="KW-1185">Reference proteome</keyword>
<dbReference type="SMART" id="SM00758">
    <property type="entry name" value="PA14"/>
    <property type="match status" value="1"/>
</dbReference>
<dbReference type="InterPro" id="IPR037524">
    <property type="entry name" value="PA14/GLEYA"/>
</dbReference>
<dbReference type="GeneID" id="116290705"/>
<dbReference type="Pfam" id="PF05679">
    <property type="entry name" value="CHGN"/>
    <property type="match status" value="1"/>
</dbReference>
<feature type="domain" description="PA14" evidence="11">
    <location>
        <begin position="154"/>
        <end position="317"/>
    </location>
</feature>
<dbReference type="Proteomes" id="UP000515163">
    <property type="component" value="Unplaced"/>
</dbReference>
<evidence type="ECO:0000256" key="6">
    <source>
        <dbReference type="ARBA" id="ARBA00022989"/>
    </source>
</evidence>
<keyword evidence="4 9" id="KW-0812">Transmembrane</keyword>
<evidence type="ECO:0000256" key="10">
    <source>
        <dbReference type="SAM" id="MobiDB-lite"/>
    </source>
</evidence>
<gene>
    <name evidence="13" type="primary">LOC116290705</name>
</gene>
<comment type="function">
    <text evidence="9">Transfers N-acetylgalactosamine (GalNAc) from UDP-GalNAc to N-acetylglucosamine-beta-benzyl with a beta-1,4-linkage to form N,N'-diacetyllactosediamine, GalNAc-beta-1,4-GlcNAc structures in N-linked glycans and probably O-linked glycans.</text>
</comment>
<dbReference type="Pfam" id="PF07691">
    <property type="entry name" value="PA14"/>
    <property type="match status" value="1"/>
</dbReference>
<evidence type="ECO:0000256" key="2">
    <source>
        <dbReference type="ARBA" id="ARBA00009239"/>
    </source>
</evidence>
<dbReference type="PANTHER" id="PTHR12369:SF47">
    <property type="entry name" value="HEXOSYLTRANSFERASE"/>
    <property type="match status" value="1"/>
</dbReference>
<dbReference type="PANTHER" id="PTHR12369">
    <property type="entry name" value="CHONDROITIN SYNTHASE"/>
    <property type="match status" value="1"/>
</dbReference>
<feature type="transmembrane region" description="Helical" evidence="9">
    <location>
        <begin position="12"/>
        <end position="30"/>
    </location>
</feature>
<dbReference type="InterPro" id="IPR051227">
    <property type="entry name" value="CS_glycosyltransferase"/>
</dbReference>